<comment type="caution">
    <text evidence="1">The sequence shown here is derived from an EMBL/GenBank/DDBJ whole genome shotgun (WGS) entry which is preliminary data.</text>
</comment>
<dbReference type="Proteomes" id="UP001595803">
    <property type="component" value="Unassembled WGS sequence"/>
</dbReference>
<dbReference type="EMBL" id="JBHRZG010000024">
    <property type="protein sequence ID" value="MFC3835381.1"/>
    <property type="molecule type" value="Genomic_DNA"/>
</dbReference>
<organism evidence="1 2">
    <name type="scientific">Deinococcus rufus</name>
    <dbReference type="NCBI Taxonomy" id="2136097"/>
    <lineage>
        <taxon>Bacteria</taxon>
        <taxon>Thermotogati</taxon>
        <taxon>Deinococcota</taxon>
        <taxon>Deinococci</taxon>
        <taxon>Deinococcales</taxon>
        <taxon>Deinococcaceae</taxon>
        <taxon>Deinococcus</taxon>
    </lineage>
</organism>
<reference evidence="2" key="1">
    <citation type="journal article" date="2019" name="Int. J. Syst. Evol. Microbiol.">
        <title>The Global Catalogue of Microorganisms (GCM) 10K type strain sequencing project: providing services to taxonomists for standard genome sequencing and annotation.</title>
        <authorList>
            <consortium name="The Broad Institute Genomics Platform"/>
            <consortium name="The Broad Institute Genome Sequencing Center for Infectious Disease"/>
            <person name="Wu L."/>
            <person name="Ma J."/>
        </authorList>
    </citation>
    <scope>NUCLEOTIDE SEQUENCE [LARGE SCALE GENOMIC DNA]</scope>
    <source>
        <strain evidence="2">CCTCC AB 2017081</strain>
    </source>
</reference>
<sequence>MAPTDVLRRRNALWQTLRTEPPGTPAFEAALAALCALTGWSVRRVLAGLGLPDDRPAPEVDHA</sequence>
<evidence type="ECO:0000313" key="1">
    <source>
        <dbReference type="EMBL" id="MFC3835381.1"/>
    </source>
</evidence>
<gene>
    <name evidence="1" type="ORF">ACFOSB_21175</name>
</gene>
<dbReference type="RefSeq" id="WP_295817570.1">
    <property type="nucleotide sequence ID" value="NZ_JBHRZG010000024.1"/>
</dbReference>
<keyword evidence="2" id="KW-1185">Reference proteome</keyword>
<protein>
    <submittedName>
        <fullName evidence="1">Uncharacterized protein</fullName>
    </submittedName>
</protein>
<evidence type="ECO:0000313" key="2">
    <source>
        <dbReference type="Proteomes" id="UP001595803"/>
    </source>
</evidence>
<name>A0ABV7ZGZ7_9DEIO</name>
<proteinExistence type="predicted"/>
<accession>A0ABV7ZGZ7</accession>